<comment type="caution">
    <text evidence="1">The sequence shown here is derived from an EMBL/GenBank/DDBJ whole genome shotgun (WGS) entry which is preliminary data.</text>
</comment>
<dbReference type="Proteomes" id="UP001056778">
    <property type="component" value="Chromosome 4"/>
</dbReference>
<protein>
    <submittedName>
        <fullName evidence="1">UDP-glucosyltransferase</fullName>
    </submittedName>
</protein>
<reference evidence="1" key="1">
    <citation type="submission" date="2022-04" db="EMBL/GenBank/DDBJ databases">
        <title>Chromosome-scale genome assembly of Holotrichia oblita Faldermann.</title>
        <authorList>
            <person name="Rongchong L."/>
        </authorList>
    </citation>
    <scope>NUCLEOTIDE SEQUENCE</scope>
    <source>
        <strain evidence="1">81SQS9</strain>
    </source>
</reference>
<sequence length="283" mass="32490">MRLLLLFAFLTSVSSLKILGIFPYAGKSHFVVFEVLLRELAKRGHQVTVVSEFPQKRSLQNYKDIALEQSPNVEIINIPDMPPPFLRKYAILKYLAQAAWETCDKLNQKSMQDLIKTTEKYDLLLIEYFNTDCFLGFAHKFKVPFIGLSSCYDMPWVGERVANPTNPAYIPNHFANFDVHMNFWERLENTILYLYTNIIYSTLMQGDEIAKKYFGDDLPPLHVLARNTSLLLVNTLPALNGARPKVPSFVEVGGMNINKPKQVSPTVYDMWEIKDVKLDAEDD</sequence>
<accession>A0ACB9T846</accession>
<keyword evidence="2" id="KW-1185">Reference proteome</keyword>
<evidence type="ECO:0000313" key="2">
    <source>
        <dbReference type="Proteomes" id="UP001056778"/>
    </source>
</evidence>
<gene>
    <name evidence="1" type="ORF">MML48_4g00000655</name>
</gene>
<dbReference type="EMBL" id="CM043018">
    <property type="protein sequence ID" value="KAI4462976.1"/>
    <property type="molecule type" value="Genomic_DNA"/>
</dbReference>
<proteinExistence type="predicted"/>
<evidence type="ECO:0000313" key="1">
    <source>
        <dbReference type="EMBL" id="KAI4462976.1"/>
    </source>
</evidence>
<name>A0ACB9T846_HOLOL</name>
<organism evidence="1 2">
    <name type="scientific">Holotrichia oblita</name>
    <name type="common">Chafer beetle</name>
    <dbReference type="NCBI Taxonomy" id="644536"/>
    <lineage>
        <taxon>Eukaryota</taxon>
        <taxon>Metazoa</taxon>
        <taxon>Ecdysozoa</taxon>
        <taxon>Arthropoda</taxon>
        <taxon>Hexapoda</taxon>
        <taxon>Insecta</taxon>
        <taxon>Pterygota</taxon>
        <taxon>Neoptera</taxon>
        <taxon>Endopterygota</taxon>
        <taxon>Coleoptera</taxon>
        <taxon>Polyphaga</taxon>
        <taxon>Scarabaeiformia</taxon>
        <taxon>Scarabaeidae</taxon>
        <taxon>Melolonthinae</taxon>
        <taxon>Holotrichia</taxon>
    </lineage>
</organism>